<protein>
    <submittedName>
        <fullName evidence="5">CatB-related O-acetyltransferase</fullName>
    </submittedName>
</protein>
<reference evidence="5 6" key="1">
    <citation type="journal article" date="2021" name="Microorganisms">
        <title>Acidisoma silvae sp. nov. and Acidisomacellulosilytica sp. nov., Two Acidophilic Bacteria Isolated from Decaying Wood, Hydrolyzing Cellulose and Producing Poly-3-hydroxybutyrate.</title>
        <authorList>
            <person name="Mieszkin S."/>
            <person name="Pouder E."/>
            <person name="Uroz S."/>
            <person name="Simon-Colin C."/>
            <person name="Alain K."/>
        </authorList>
    </citation>
    <scope>NUCLEOTIDE SEQUENCE [LARGE SCALE GENOMIC DNA]</scope>
    <source>
        <strain evidence="5 6">HW T5.17</strain>
    </source>
</reference>
<evidence type="ECO:0000256" key="2">
    <source>
        <dbReference type="ARBA" id="ARBA00022679"/>
    </source>
</evidence>
<dbReference type="Gene3D" id="2.160.10.10">
    <property type="entry name" value="Hexapeptide repeat proteins"/>
    <property type="match status" value="1"/>
</dbReference>
<keyword evidence="6" id="KW-1185">Reference proteome</keyword>
<keyword evidence="4" id="KW-0012">Acyltransferase</keyword>
<dbReference type="PANTHER" id="PTHR43300">
    <property type="entry name" value="ACETYLTRANSFERASE"/>
    <property type="match status" value="1"/>
</dbReference>
<dbReference type="PANTHER" id="PTHR43300:SF11">
    <property type="entry name" value="ACETYLTRANSFERASE RV3034C-RELATED"/>
    <property type="match status" value="1"/>
</dbReference>
<keyword evidence="3" id="KW-0677">Repeat</keyword>
<organism evidence="5 6">
    <name type="scientific">Acidisoma cellulosilyticum</name>
    <dbReference type="NCBI Taxonomy" id="2802395"/>
    <lineage>
        <taxon>Bacteria</taxon>
        <taxon>Pseudomonadati</taxon>
        <taxon>Pseudomonadota</taxon>
        <taxon>Alphaproteobacteria</taxon>
        <taxon>Acetobacterales</taxon>
        <taxon>Acidocellaceae</taxon>
        <taxon>Acidisoma</taxon>
    </lineage>
</organism>
<dbReference type="InterPro" id="IPR011004">
    <property type="entry name" value="Trimer_LpxA-like_sf"/>
</dbReference>
<dbReference type="Proteomes" id="UP000721844">
    <property type="component" value="Unassembled WGS sequence"/>
</dbReference>
<accession>A0A964E721</accession>
<name>A0A964E721_9PROT</name>
<dbReference type="CDD" id="cd03349">
    <property type="entry name" value="LbH_XAT"/>
    <property type="match status" value="1"/>
</dbReference>
<proteinExistence type="inferred from homology"/>
<evidence type="ECO:0000256" key="4">
    <source>
        <dbReference type="ARBA" id="ARBA00023315"/>
    </source>
</evidence>
<dbReference type="InterPro" id="IPR018357">
    <property type="entry name" value="Hexapep_transf_CS"/>
</dbReference>
<dbReference type="GO" id="GO:0016746">
    <property type="term" value="F:acyltransferase activity"/>
    <property type="evidence" value="ECO:0007669"/>
    <property type="project" value="UniProtKB-KW"/>
</dbReference>
<keyword evidence="2" id="KW-0808">Transferase</keyword>
<evidence type="ECO:0000313" key="6">
    <source>
        <dbReference type="Proteomes" id="UP000721844"/>
    </source>
</evidence>
<evidence type="ECO:0000313" key="5">
    <source>
        <dbReference type="EMBL" id="MCB8884072.1"/>
    </source>
</evidence>
<dbReference type="InterPro" id="IPR001451">
    <property type="entry name" value="Hexapep"/>
</dbReference>
<dbReference type="AlphaFoldDB" id="A0A964E721"/>
<dbReference type="Pfam" id="PF00132">
    <property type="entry name" value="Hexapep"/>
    <property type="match status" value="1"/>
</dbReference>
<sequence>MAFKNYLTFDQVQNRLWLLRDLSHAQIGQRIKLLAGGAVECAIQENIKSWDIQNNRLQLLHATGQLAFEFVLGKGNNGKLEGQGYRLCGSDSPFSLTELKSTLRYSKTKEVFAQQIAHYGWSIGEHTYGNPEVIEENLANFTVGKYCSIANGVKIVLGDHRSDTMTTYPFKVLAEYWEHVPPDADDHISKGDVVIGNDVWIASDVFIGSGITIGNGAIIGAKAIVTSNVPPYAVVVGNPGRVIRYRFEKNVISELQLLAWWELQDEIVDLLIPLLLNHNIDAFLLQLRMIRDEISLTCP</sequence>
<evidence type="ECO:0000256" key="3">
    <source>
        <dbReference type="ARBA" id="ARBA00022737"/>
    </source>
</evidence>
<dbReference type="SUPFAM" id="SSF51161">
    <property type="entry name" value="Trimeric LpxA-like enzymes"/>
    <property type="match status" value="1"/>
</dbReference>
<comment type="similarity">
    <text evidence="1">Belongs to the transferase hexapeptide repeat family.</text>
</comment>
<dbReference type="InterPro" id="IPR050179">
    <property type="entry name" value="Trans_hexapeptide_repeat"/>
</dbReference>
<gene>
    <name evidence="5" type="ORF">ACELLULO517_27870</name>
</gene>
<dbReference type="PROSITE" id="PS00101">
    <property type="entry name" value="HEXAPEP_TRANSFERASES"/>
    <property type="match status" value="1"/>
</dbReference>
<dbReference type="EMBL" id="JAESVA010000025">
    <property type="protein sequence ID" value="MCB8884072.1"/>
    <property type="molecule type" value="Genomic_DNA"/>
</dbReference>
<evidence type="ECO:0000256" key="1">
    <source>
        <dbReference type="ARBA" id="ARBA00007274"/>
    </source>
</evidence>
<comment type="caution">
    <text evidence="5">The sequence shown here is derived from an EMBL/GenBank/DDBJ whole genome shotgun (WGS) entry which is preliminary data.</text>
</comment>